<evidence type="ECO:0000313" key="1">
    <source>
        <dbReference type="EMBL" id="MCJ0764156.1"/>
    </source>
</evidence>
<proteinExistence type="predicted"/>
<accession>A0A9X1VUL9</accession>
<evidence type="ECO:0000313" key="2">
    <source>
        <dbReference type="Proteomes" id="UP001139447"/>
    </source>
</evidence>
<protein>
    <submittedName>
        <fullName evidence="1">Uncharacterized protein</fullName>
    </submittedName>
</protein>
<name>A0A9X1VUL9_9BURK</name>
<dbReference type="EMBL" id="JALGBI010000001">
    <property type="protein sequence ID" value="MCJ0764156.1"/>
    <property type="molecule type" value="Genomic_DNA"/>
</dbReference>
<dbReference type="Proteomes" id="UP001139447">
    <property type="component" value="Unassembled WGS sequence"/>
</dbReference>
<keyword evidence="2" id="KW-1185">Reference proteome</keyword>
<comment type="caution">
    <text evidence="1">The sequence shown here is derived from an EMBL/GenBank/DDBJ whole genome shotgun (WGS) entry which is preliminary data.</text>
</comment>
<sequence>MDKPLTRWYCDVCHKPIEPNQRGYVIWQSTPGGVDGFHKAHDFKIIHQKICDNKNFSSSAALTDFLGVDGLTYLLTKLSRGPVQEPDPGTPEGRVLDMNEFVDFVRRVQIPYYEEARRRFGDHDFQNDFSDSNEVFPYRQEQLKAIITRYPDPSGQN</sequence>
<organism evidence="1 2">
    <name type="scientific">Variovorax terrae</name>
    <dbReference type="NCBI Taxonomy" id="2923278"/>
    <lineage>
        <taxon>Bacteria</taxon>
        <taxon>Pseudomonadati</taxon>
        <taxon>Pseudomonadota</taxon>
        <taxon>Betaproteobacteria</taxon>
        <taxon>Burkholderiales</taxon>
        <taxon>Comamonadaceae</taxon>
        <taxon>Variovorax</taxon>
    </lineage>
</organism>
<dbReference type="AlphaFoldDB" id="A0A9X1VUL9"/>
<reference evidence="1" key="1">
    <citation type="submission" date="2022-03" db="EMBL/GenBank/DDBJ databases">
        <authorList>
            <person name="Woo C.Y."/>
        </authorList>
    </citation>
    <scope>NUCLEOTIDE SEQUENCE</scope>
    <source>
        <strain evidence="1">CYS-02</strain>
    </source>
</reference>
<gene>
    <name evidence="1" type="ORF">MMF98_13155</name>
</gene>
<dbReference type="RefSeq" id="WP_243306723.1">
    <property type="nucleotide sequence ID" value="NZ_JALGBI010000001.1"/>
</dbReference>